<dbReference type="PRINTS" id="PR01875">
    <property type="entry name" value="ETOFAMILY"/>
</dbReference>
<dbReference type="AlphaFoldDB" id="A0A3B4A6I0"/>
<dbReference type="Gene3D" id="6.10.140.2220">
    <property type="match status" value="1"/>
</dbReference>
<keyword evidence="6" id="KW-0238">DNA-binding</keyword>
<proteinExistence type="predicted"/>
<feature type="domain" description="MYND-type" evidence="13">
    <location>
        <begin position="433"/>
        <end position="469"/>
    </location>
</feature>
<feature type="domain" description="SAND" evidence="12">
    <location>
        <begin position="149"/>
        <end position="229"/>
    </location>
</feature>
<feature type="region of interest" description="Disordered" evidence="10">
    <location>
        <begin position="1"/>
        <end position="37"/>
    </location>
</feature>
<protein>
    <submittedName>
        <fullName evidence="14">Uncharacterized protein</fullName>
    </submittedName>
</protein>
<evidence type="ECO:0000256" key="6">
    <source>
        <dbReference type="ARBA" id="ARBA00023125"/>
    </source>
</evidence>
<dbReference type="Pfam" id="PF01753">
    <property type="entry name" value="zf-MYND"/>
    <property type="match status" value="1"/>
</dbReference>
<evidence type="ECO:0000256" key="5">
    <source>
        <dbReference type="ARBA" id="ARBA00023015"/>
    </source>
</evidence>
<dbReference type="PROSITE" id="PS01360">
    <property type="entry name" value="ZF_MYND_1"/>
    <property type="match status" value="1"/>
</dbReference>
<dbReference type="GO" id="GO:0003714">
    <property type="term" value="F:transcription corepressor activity"/>
    <property type="evidence" value="ECO:0007669"/>
    <property type="project" value="InterPro"/>
</dbReference>
<dbReference type="GO" id="GO:0003677">
    <property type="term" value="F:DNA binding"/>
    <property type="evidence" value="ECO:0007669"/>
    <property type="project" value="UniProtKB-KW"/>
</dbReference>
<dbReference type="GO" id="GO:0000981">
    <property type="term" value="F:DNA-binding transcription factor activity, RNA polymerase II-specific"/>
    <property type="evidence" value="ECO:0007669"/>
    <property type="project" value="TreeGrafter"/>
</dbReference>
<evidence type="ECO:0000256" key="2">
    <source>
        <dbReference type="ARBA" id="ARBA00022723"/>
    </source>
</evidence>
<evidence type="ECO:0000256" key="3">
    <source>
        <dbReference type="ARBA" id="ARBA00022771"/>
    </source>
</evidence>
<keyword evidence="15" id="KW-1185">Reference proteome</keyword>
<dbReference type="Gene3D" id="3.10.390.10">
    <property type="entry name" value="SAND domain-like"/>
    <property type="match status" value="1"/>
</dbReference>
<dbReference type="Ensembl" id="ENSPMGT00000013051.1">
    <property type="protein sequence ID" value="ENSPMGP00000012234.1"/>
    <property type="gene ID" value="ENSPMGG00000010099.1"/>
</dbReference>
<dbReference type="Pfam" id="PF01342">
    <property type="entry name" value="SAND"/>
    <property type="match status" value="1"/>
</dbReference>
<accession>A0A3B4A6I0</accession>
<organism evidence="14 15">
    <name type="scientific">Periophthalmus magnuspinnatus</name>
    <dbReference type="NCBI Taxonomy" id="409849"/>
    <lineage>
        <taxon>Eukaryota</taxon>
        <taxon>Metazoa</taxon>
        <taxon>Chordata</taxon>
        <taxon>Craniata</taxon>
        <taxon>Vertebrata</taxon>
        <taxon>Euteleostomi</taxon>
        <taxon>Actinopterygii</taxon>
        <taxon>Neopterygii</taxon>
        <taxon>Teleostei</taxon>
        <taxon>Neoteleostei</taxon>
        <taxon>Acanthomorphata</taxon>
        <taxon>Gobiaria</taxon>
        <taxon>Gobiiformes</taxon>
        <taxon>Gobioidei</taxon>
        <taxon>Gobiidae</taxon>
        <taxon>Oxudercinae</taxon>
        <taxon>Periophthalmus</taxon>
    </lineage>
</organism>
<dbReference type="PROSITE" id="PS50864">
    <property type="entry name" value="SAND"/>
    <property type="match status" value="1"/>
</dbReference>
<dbReference type="GO" id="GO:0005634">
    <property type="term" value="C:nucleus"/>
    <property type="evidence" value="ECO:0007669"/>
    <property type="project" value="TreeGrafter"/>
</dbReference>
<dbReference type="Proteomes" id="UP000261520">
    <property type="component" value="Unplaced"/>
</dbReference>
<keyword evidence="7" id="KW-0804">Transcription</keyword>
<evidence type="ECO:0000256" key="10">
    <source>
        <dbReference type="SAM" id="MobiDB-lite"/>
    </source>
</evidence>
<dbReference type="InterPro" id="IPR010919">
    <property type="entry name" value="SAND-like_dom_sf"/>
</dbReference>
<evidence type="ECO:0000256" key="8">
    <source>
        <dbReference type="ARBA" id="ARBA00023242"/>
    </source>
</evidence>
<reference evidence="14" key="1">
    <citation type="submission" date="2025-08" db="UniProtKB">
        <authorList>
            <consortium name="Ensembl"/>
        </authorList>
    </citation>
    <scope>IDENTIFICATION</scope>
</reference>
<dbReference type="PANTHER" id="PTHR10237:SF1">
    <property type="entry name" value="DEFORMED EPIDERMAL AUTOREGULATORY FACTOR 1 HOMOLOG"/>
    <property type="match status" value="1"/>
</dbReference>
<sequence>RMDEADSATKALGLDEPPLTGPIHGPPGVGSDTESEAEAQAMAVITEPGNLDIGAGSLQNSDEAEAAFAGEAQGSELVSISHHHCQHIGRTLQLGEGLNQKATLIVVHTDSSIVEAAGLKSSSAIAPGLKTTTKISLFPGDKPSGSKYNWDPSVYNNELPVRCRETSGILYKNRLGSGGKGRCIKHNQQWYTPTEFEGLAGRASSKDWKRSIRYAGRPLLCLIQDRILVPHAASCTCASCCDDIILCLFIVLFFLYFQGGPVRLFVPYKRRKKDGDPPVIPQKKELTVPKSLTLPPGTFTVTPTGHIATTTGTLSFERASSGEPSALDTPPEVFANATVLTALPALAVAPQPVQTKVTLGPGAGLTLEVGSVDKNTWVYLEEMANTLLSNVQQLKNLIEQAKQGAVMGKDSRREVSPLEVKISDLNEIIMNMCVNCGRVAISECTGCHKVSYCSNFCQRKDWKDHQLTCTGAVQDEDQIPSLTMDKVK</sequence>
<keyword evidence="11" id="KW-0472">Membrane</keyword>
<keyword evidence="8" id="KW-0539">Nucleus</keyword>
<keyword evidence="1" id="KW-0597">Phosphoprotein</keyword>
<dbReference type="FunFam" id="3.10.390.10:FF:000004">
    <property type="entry name" value="Deformed epidermal autoregulatory factor 1"/>
    <property type="match status" value="1"/>
</dbReference>
<evidence type="ECO:0000313" key="14">
    <source>
        <dbReference type="Ensembl" id="ENSPMGP00000012234.1"/>
    </source>
</evidence>
<keyword evidence="2" id="KW-0479">Metal-binding</keyword>
<dbReference type="PROSITE" id="PS50865">
    <property type="entry name" value="ZF_MYND_2"/>
    <property type="match status" value="1"/>
</dbReference>
<dbReference type="STRING" id="409849.ENSPMGP00000012234"/>
<dbReference type="InterPro" id="IPR024119">
    <property type="entry name" value="TF_DEAF-1"/>
</dbReference>
<evidence type="ECO:0000313" key="15">
    <source>
        <dbReference type="Proteomes" id="UP000261520"/>
    </source>
</evidence>
<evidence type="ECO:0000256" key="7">
    <source>
        <dbReference type="ARBA" id="ARBA00023163"/>
    </source>
</evidence>
<dbReference type="SMART" id="SM00258">
    <property type="entry name" value="SAND"/>
    <property type="match status" value="1"/>
</dbReference>
<evidence type="ECO:0000256" key="4">
    <source>
        <dbReference type="ARBA" id="ARBA00022833"/>
    </source>
</evidence>
<keyword evidence="3 9" id="KW-0863">Zinc-finger</keyword>
<feature type="transmembrane region" description="Helical" evidence="11">
    <location>
        <begin position="244"/>
        <end position="266"/>
    </location>
</feature>
<dbReference type="SUPFAM" id="SSF63763">
    <property type="entry name" value="SAND domain-like"/>
    <property type="match status" value="1"/>
</dbReference>
<keyword evidence="11" id="KW-1133">Transmembrane helix</keyword>
<evidence type="ECO:0000256" key="1">
    <source>
        <dbReference type="ARBA" id="ARBA00022553"/>
    </source>
</evidence>
<dbReference type="PANTHER" id="PTHR10237">
    <property type="entry name" value="DEFORMED EPIDERMAL AUTOREGULATORY FACTOR 1 HOMOLOG SUPPRESSIN"/>
    <property type="match status" value="1"/>
</dbReference>
<keyword evidence="4" id="KW-0862">Zinc</keyword>
<evidence type="ECO:0000259" key="12">
    <source>
        <dbReference type="PROSITE" id="PS50864"/>
    </source>
</evidence>
<evidence type="ECO:0000259" key="13">
    <source>
        <dbReference type="PROSITE" id="PS50865"/>
    </source>
</evidence>
<dbReference type="GO" id="GO:0008270">
    <property type="term" value="F:zinc ion binding"/>
    <property type="evidence" value="ECO:0007669"/>
    <property type="project" value="UniProtKB-KW"/>
</dbReference>
<dbReference type="InterPro" id="IPR000770">
    <property type="entry name" value="SAND_dom"/>
</dbReference>
<dbReference type="InterPro" id="IPR002893">
    <property type="entry name" value="Znf_MYND"/>
</dbReference>
<keyword evidence="11" id="KW-0812">Transmembrane</keyword>
<name>A0A3B4A6I0_9GOBI</name>
<reference evidence="14" key="2">
    <citation type="submission" date="2025-09" db="UniProtKB">
        <authorList>
            <consortium name="Ensembl"/>
        </authorList>
    </citation>
    <scope>IDENTIFICATION</scope>
</reference>
<dbReference type="SUPFAM" id="SSF144232">
    <property type="entry name" value="HIT/MYND zinc finger-like"/>
    <property type="match status" value="1"/>
</dbReference>
<dbReference type="InterPro" id="IPR013289">
    <property type="entry name" value="CBFA2T1/2/3"/>
</dbReference>
<evidence type="ECO:0000256" key="9">
    <source>
        <dbReference type="PROSITE-ProRule" id="PRU00134"/>
    </source>
</evidence>
<evidence type="ECO:0000256" key="11">
    <source>
        <dbReference type="SAM" id="Phobius"/>
    </source>
</evidence>
<keyword evidence="5" id="KW-0805">Transcription regulation</keyword>